<accession>D9WWZ5</accession>
<sequence>MTTLSATDRGDLAEAMLPVAANLAVLVHGDGGPEDVQAALEGLGDAQRNALIIVLAGMVDPDRPMGAVLGWLDFNEHGQQIVPDWNDKTTLRAVAEETEAEADWDGVDLVKVDRWLRGFRVELNRRERVEAILEGFRRGMEYRDLDALSGVKSGTTLTFISRERKAAAARGEDFPDDVLPTLPVRLSESAVIEMRERAARGDTDMEIGLAFNVNPKSVGDIVRGVHYSQYGGPLRAKKSSRASEASRVLFNGGTAGFAKAS</sequence>
<evidence type="ECO:0000313" key="2">
    <source>
        <dbReference type="Proteomes" id="UP000003963"/>
    </source>
</evidence>
<gene>
    <name evidence="1" type="ORF">SSOG_09137</name>
</gene>
<protein>
    <submittedName>
        <fullName evidence="1">Putative LigA</fullName>
    </submittedName>
</protein>
<dbReference type="OrthoDB" id="4168546at2"/>
<dbReference type="STRING" id="457427.SSOG_09137"/>
<keyword evidence="2" id="KW-1185">Reference proteome</keyword>
<evidence type="ECO:0000313" key="1">
    <source>
        <dbReference type="EMBL" id="EFL29423.1"/>
    </source>
</evidence>
<organism evidence="1 2">
    <name type="scientific">Streptomyces himastatinicus ATCC 53653</name>
    <dbReference type="NCBI Taxonomy" id="457427"/>
    <lineage>
        <taxon>Bacteria</taxon>
        <taxon>Bacillati</taxon>
        <taxon>Actinomycetota</taxon>
        <taxon>Actinomycetes</taxon>
        <taxon>Kitasatosporales</taxon>
        <taxon>Streptomycetaceae</taxon>
        <taxon>Streptomyces</taxon>
        <taxon>Streptomyces violaceusniger group</taxon>
    </lineage>
</organism>
<dbReference type="Proteomes" id="UP000003963">
    <property type="component" value="Unassembled WGS sequence"/>
</dbReference>
<proteinExistence type="predicted"/>
<dbReference type="RefSeq" id="WP_009721220.1">
    <property type="nucleotide sequence ID" value="NZ_GG657755.1"/>
</dbReference>
<name>D9WWZ5_9ACTN</name>
<dbReference type="EMBL" id="GG657755">
    <property type="protein sequence ID" value="EFL29423.1"/>
    <property type="molecule type" value="Genomic_DNA"/>
</dbReference>
<dbReference type="HOGENOM" id="CLU_1065260_0_0_11"/>
<dbReference type="AlphaFoldDB" id="D9WWZ5"/>
<reference evidence="1 2" key="1">
    <citation type="submission" date="2009-02" db="EMBL/GenBank/DDBJ databases">
        <title>Annotation of Streptomyces hygroscopicus strain ATCC 53653.</title>
        <authorList>
            <consortium name="The Broad Institute Genome Sequencing Platform"/>
            <consortium name="Broad Institute Microbial Sequencing Center"/>
            <person name="Fischbach M."/>
            <person name="Godfrey P."/>
            <person name="Ward D."/>
            <person name="Young S."/>
            <person name="Zeng Q."/>
            <person name="Koehrsen M."/>
            <person name="Alvarado L."/>
            <person name="Berlin A.M."/>
            <person name="Bochicchio J."/>
            <person name="Borenstein D."/>
            <person name="Chapman S.B."/>
            <person name="Chen Z."/>
            <person name="Engels R."/>
            <person name="Freedman E."/>
            <person name="Gellesch M."/>
            <person name="Goldberg J."/>
            <person name="Griggs A."/>
            <person name="Gujja S."/>
            <person name="Heilman E.R."/>
            <person name="Heiman D.I."/>
            <person name="Hepburn T.A."/>
            <person name="Howarth C."/>
            <person name="Jen D."/>
            <person name="Larson L."/>
            <person name="Lewis B."/>
            <person name="Mehta T."/>
            <person name="Park D."/>
            <person name="Pearson M."/>
            <person name="Richards J."/>
            <person name="Roberts A."/>
            <person name="Saif S."/>
            <person name="Shea T.D."/>
            <person name="Shenoy N."/>
            <person name="Sisk P."/>
            <person name="Stolte C."/>
            <person name="Sykes S.N."/>
            <person name="Thomson T."/>
            <person name="Walk T."/>
            <person name="White J."/>
            <person name="Yandava C."/>
            <person name="Straight P."/>
            <person name="Clardy J."/>
            <person name="Hung D."/>
            <person name="Kolter R."/>
            <person name="Mekalanos J."/>
            <person name="Walker S."/>
            <person name="Walsh C.T."/>
            <person name="Wieland-Brown L.C."/>
            <person name="Haas B."/>
            <person name="Nusbaum C."/>
            <person name="Birren B."/>
        </authorList>
    </citation>
    <scope>NUCLEOTIDE SEQUENCE [LARGE SCALE GENOMIC DNA]</scope>
    <source>
        <strain evidence="1 2">ATCC 53653</strain>
    </source>
</reference>